<dbReference type="InterPro" id="IPR003594">
    <property type="entry name" value="HATPase_dom"/>
</dbReference>
<dbReference type="OrthoDB" id="5342753at2"/>
<evidence type="ECO:0000313" key="2">
    <source>
        <dbReference type="EMBL" id="TYT73860.1"/>
    </source>
</evidence>
<dbReference type="Proteomes" id="UP000321899">
    <property type="component" value="Unassembled WGS sequence"/>
</dbReference>
<keyword evidence="2" id="KW-0547">Nucleotide-binding</keyword>
<accession>A0A5S5MDU9</accession>
<dbReference type="Gene3D" id="3.30.565.10">
    <property type="entry name" value="Histidine kinase-like ATPase, C-terminal domain"/>
    <property type="match status" value="1"/>
</dbReference>
<sequence>MNPLVKGYTGLGLFLSKRLVLAHGGHIYAENCDKGGAVFGFCLPMEE</sequence>
<proteinExistence type="predicted"/>
<evidence type="ECO:0000259" key="1">
    <source>
        <dbReference type="Pfam" id="PF02518"/>
    </source>
</evidence>
<dbReference type="InterPro" id="IPR036890">
    <property type="entry name" value="HATPase_C_sf"/>
</dbReference>
<dbReference type="SUPFAM" id="SSF55874">
    <property type="entry name" value="ATPase domain of HSP90 chaperone/DNA topoisomerase II/histidine kinase"/>
    <property type="match status" value="1"/>
</dbReference>
<dbReference type="RefSeq" id="WP_139450061.1">
    <property type="nucleotide sequence ID" value="NZ_VDMB01000019.1"/>
</dbReference>
<protein>
    <submittedName>
        <fullName evidence="2">ATP-binding protein</fullName>
    </submittedName>
</protein>
<keyword evidence="3" id="KW-1185">Reference proteome</keyword>
<dbReference type="Pfam" id="PF02518">
    <property type="entry name" value="HATPase_c"/>
    <property type="match status" value="1"/>
</dbReference>
<name>A0A5S5MDU9_9BACT</name>
<dbReference type="GO" id="GO:0005524">
    <property type="term" value="F:ATP binding"/>
    <property type="evidence" value="ECO:0007669"/>
    <property type="project" value="UniProtKB-KW"/>
</dbReference>
<gene>
    <name evidence="2" type="ORF">FIM25_13065</name>
</gene>
<dbReference type="EMBL" id="VDMB01000019">
    <property type="protein sequence ID" value="TYT73860.1"/>
    <property type="molecule type" value="Genomic_DNA"/>
</dbReference>
<keyword evidence="2" id="KW-0067">ATP-binding</keyword>
<feature type="domain" description="Histidine kinase/HSP90-like ATPase" evidence="1">
    <location>
        <begin position="8"/>
        <end position="46"/>
    </location>
</feature>
<comment type="caution">
    <text evidence="2">The sequence shown here is derived from an EMBL/GenBank/DDBJ whole genome shotgun (WGS) entry which is preliminary data.</text>
</comment>
<reference evidence="2 3" key="1">
    <citation type="submission" date="2019-06" db="EMBL/GenBank/DDBJ databases">
        <title>Desulfobotulus mexicanus sp. nov., a novel sulfate-reducing bacterium isolated from the sediment of an alkaline crater lake in Mexico.</title>
        <authorList>
            <person name="Hirschler-Rea A."/>
        </authorList>
    </citation>
    <scope>NUCLEOTIDE SEQUENCE [LARGE SCALE GENOMIC DNA]</scope>
    <source>
        <strain evidence="2 3">PAR22N</strain>
    </source>
</reference>
<dbReference type="AlphaFoldDB" id="A0A5S5MDU9"/>
<organism evidence="2 3">
    <name type="scientific">Desulfobotulus mexicanus</name>
    <dbReference type="NCBI Taxonomy" id="2586642"/>
    <lineage>
        <taxon>Bacteria</taxon>
        <taxon>Pseudomonadati</taxon>
        <taxon>Thermodesulfobacteriota</taxon>
        <taxon>Desulfobacteria</taxon>
        <taxon>Desulfobacterales</taxon>
        <taxon>Desulfobacteraceae</taxon>
        <taxon>Desulfobotulus</taxon>
    </lineage>
</organism>
<evidence type="ECO:0000313" key="3">
    <source>
        <dbReference type="Proteomes" id="UP000321899"/>
    </source>
</evidence>